<sequence length="101" mass="11148">MATCCLPLENKSHGHPFTTGANTIYDLVGERLSAEACAGLSLVAKLKCVPTATSGWITLPIYCRWYQRERPKYTAKVWITSPTTFACPRPDVGNGSERQQD</sequence>
<name>A0A9P5CBS9_9HYPO</name>
<dbReference type="AlphaFoldDB" id="A0A9P5CBS9"/>
<proteinExistence type="predicted"/>
<protein>
    <submittedName>
        <fullName evidence="1">Uncharacterized protein</fullName>
    </submittedName>
</protein>
<dbReference type="EMBL" id="QLNT01000009">
    <property type="protein sequence ID" value="KAF3071836.1"/>
    <property type="molecule type" value="Genomic_DNA"/>
</dbReference>
<reference evidence="1 2" key="1">
    <citation type="submission" date="2018-06" db="EMBL/GenBank/DDBJ databases">
        <title>Genome analysis of cellulolytic fungus Trichoderma lentiforme CFAM-422.</title>
        <authorList>
            <person name="Steindorff A.S."/>
            <person name="Formighieri E.F."/>
            <person name="Midorikawa G.E.O."/>
            <person name="Tamietti M.S."/>
            <person name="Ramos E.Z."/>
            <person name="Silva A.S."/>
            <person name="Bon E.P.S."/>
            <person name="Mendes T.D."/>
            <person name="Damaso M.C.T."/>
            <person name="Favaro L.C.L."/>
        </authorList>
    </citation>
    <scope>NUCLEOTIDE SEQUENCE [LARGE SCALE GENOMIC DNA]</scope>
    <source>
        <strain evidence="1 2">CFAM-422</strain>
    </source>
</reference>
<keyword evidence="2" id="KW-1185">Reference proteome</keyword>
<gene>
    <name evidence="1" type="ORF">CFAM422_005622</name>
</gene>
<evidence type="ECO:0000313" key="2">
    <source>
        <dbReference type="Proteomes" id="UP000801864"/>
    </source>
</evidence>
<comment type="caution">
    <text evidence="1">The sequence shown here is derived from an EMBL/GenBank/DDBJ whole genome shotgun (WGS) entry which is preliminary data.</text>
</comment>
<evidence type="ECO:0000313" key="1">
    <source>
        <dbReference type="EMBL" id="KAF3071836.1"/>
    </source>
</evidence>
<organism evidence="1 2">
    <name type="scientific">Trichoderma lentiforme</name>
    <dbReference type="NCBI Taxonomy" id="1567552"/>
    <lineage>
        <taxon>Eukaryota</taxon>
        <taxon>Fungi</taxon>
        <taxon>Dikarya</taxon>
        <taxon>Ascomycota</taxon>
        <taxon>Pezizomycotina</taxon>
        <taxon>Sordariomycetes</taxon>
        <taxon>Hypocreomycetidae</taxon>
        <taxon>Hypocreales</taxon>
        <taxon>Hypocreaceae</taxon>
        <taxon>Trichoderma</taxon>
    </lineage>
</organism>
<dbReference type="Proteomes" id="UP000801864">
    <property type="component" value="Unassembled WGS sequence"/>
</dbReference>
<accession>A0A9P5CBS9</accession>